<sequence length="142" mass="15623">MLAIEGARTSLLGLYVAIFMLIALEIKFELASLMREHDDEKIRVQLEENVIEEGPEPMEIDSKSSSSLIPNFGVTVLEGHASSTCNRGVGRTPLNWERRSPIALGAARGITYLHAQGSTVSHENIKSSNILLTTSYKVRVDL</sequence>
<dbReference type="PROSITE" id="PS50011">
    <property type="entry name" value="PROTEIN_KINASE_DOM"/>
    <property type="match status" value="1"/>
</dbReference>
<keyword evidence="6" id="KW-1185">Reference proteome</keyword>
<dbReference type="GO" id="GO:0016301">
    <property type="term" value="F:kinase activity"/>
    <property type="evidence" value="ECO:0007669"/>
    <property type="project" value="UniProtKB-KW"/>
</dbReference>
<reference evidence="5" key="1">
    <citation type="journal article" date="2022" name="Int. J. Mol. Sci.">
        <title>Draft Genome of Tanacetum Coccineum: Genomic Comparison of Closely Related Tanacetum-Family Plants.</title>
        <authorList>
            <person name="Yamashiro T."/>
            <person name="Shiraishi A."/>
            <person name="Nakayama K."/>
            <person name="Satake H."/>
        </authorList>
    </citation>
    <scope>NUCLEOTIDE SEQUENCE</scope>
</reference>
<evidence type="ECO:0000256" key="2">
    <source>
        <dbReference type="ARBA" id="ARBA00022840"/>
    </source>
</evidence>
<evidence type="ECO:0000313" key="6">
    <source>
        <dbReference type="Proteomes" id="UP001151760"/>
    </source>
</evidence>
<keyword evidence="5" id="KW-0808">Transferase</keyword>
<protein>
    <submittedName>
        <fullName evidence="5">Probable inactive receptor kinase RLK902</fullName>
    </submittedName>
</protein>
<keyword evidence="2" id="KW-0067">ATP-binding</keyword>
<organism evidence="5 6">
    <name type="scientific">Tanacetum coccineum</name>
    <dbReference type="NCBI Taxonomy" id="301880"/>
    <lineage>
        <taxon>Eukaryota</taxon>
        <taxon>Viridiplantae</taxon>
        <taxon>Streptophyta</taxon>
        <taxon>Embryophyta</taxon>
        <taxon>Tracheophyta</taxon>
        <taxon>Spermatophyta</taxon>
        <taxon>Magnoliopsida</taxon>
        <taxon>eudicotyledons</taxon>
        <taxon>Gunneridae</taxon>
        <taxon>Pentapetalae</taxon>
        <taxon>asterids</taxon>
        <taxon>campanulids</taxon>
        <taxon>Asterales</taxon>
        <taxon>Asteraceae</taxon>
        <taxon>Asteroideae</taxon>
        <taxon>Anthemideae</taxon>
        <taxon>Anthemidinae</taxon>
        <taxon>Tanacetum</taxon>
    </lineage>
</organism>
<evidence type="ECO:0000259" key="4">
    <source>
        <dbReference type="PROSITE" id="PS50011"/>
    </source>
</evidence>
<dbReference type="InterPro" id="IPR011009">
    <property type="entry name" value="Kinase-like_dom_sf"/>
</dbReference>
<dbReference type="InterPro" id="IPR000719">
    <property type="entry name" value="Prot_kinase_dom"/>
</dbReference>
<gene>
    <name evidence="5" type="ORF">Tco_0769586</name>
</gene>
<proteinExistence type="predicted"/>
<evidence type="ECO:0000256" key="1">
    <source>
        <dbReference type="ARBA" id="ARBA00022741"/>
    </source>
</evidence>
<dbReference type="SUPFAM" id="SSF56112">
    <property type="entry name" value="Protein kinase-like (PK-like)"/>
    <property type="match status" value="1"/>
</dbReference>
<reference evidence="5" key="2">
    <citation type="submission" date="2022-01" db="EMBL/GenBank/DDBJ databases">
        <authorList>
            <person name="Yamashiro T."/>
            <person name="Shiraishi A."/>
            <person name="Satake H."/>
            <person name="Nakayama K."/>
        </authorList>
    </citation>
    <scope>NUCLEOTIDE SEQUENCE</scope>
</reference>
<comment type="caution">
    <text evidence="5">The sequence shown here is derived from an EMBL/GenBank/DDBJ whole genome shotgun (WGS) entry which is preliminary data.</text>
</comment>
<keyword evidence="3" id="KW-1133">Transmembrane helix</keyword>
<feature type="transmembrane region" description="Helical" evidence="3">
    <location>
        <begin position="12"/>
        <end position="33"/>
    </location>
</feature>
<dbReference type="EMBL" id="BQNB010011159">
    <property type="protein sequence ID" value="GJS86950.1"/>
    <property type="molecule type" value="Genomic_DNA"/>
</dbReference>
<dbReference type="Proteomes" id="UP001151760">
    <property type="component" value="Unassembled WGS sequence"/>
</dbReference>
<accession>A0ABQ4ZD32</accession>
<keyword evidence="3" id="KW-0812">Transmembrane</keyword>
<evidence type="ECO:0000313" key="5">
    <source>
        <dbReference type="EMBL" id="GJS86950.1"/>
    </source>
</evidence>
<keyword evidence="1" id="KW-0547">Nucleotide-binding</keyword>
<feature type="domain" description="Protein kinase" evidence="4">
    <location>
        <begin position="1"/>
        <end position="142"/>
    </location>
</feature>
<evidence type="ECO:0000256" key="3">
    <source>
        <dbReference type="SAM" id="Phobius"/>
    </source>
</evidence>
<keyword evidence="5" id="KW-0418">Kinase</keyword>
<keyword evidence="3" id="KW-0472">Membrane</keyword>
<name>A0ABQ4ZD32_9ASTR</name>
<keyword evidence="5" id="KW-0675">Receptor</keyword>
<dbReference type="PANTHER" id="PTHR27001">
    <property type="entry name" value="OS01G0253100 PROTEIN"/>
    <property type="match status" value="1"/>
</dbReference>
<dbReference type="Gene3D" id="1.10.510.10">
    <property type="entry name" value="Transferase(Phosphotransferase) domain 1"/>
    <property type="match status" value="1"/>
</dbReference>
<dbReference type="PANTHER" id="PTHR27001:SF931">
    <property type="entry name" value="OS11G0664100 PROTEIN"/>
    <property type="match status" value="1"/>
</dbReference>